<proteinExistence type="predicted"/>
<evidence type="ECO:0000256" key="1">
    <source>
        <dbReference type="ARBA" id="ARBA00022441"/>
    </source>
</evidence>
<feature type="compositionally biased region" description="Pro residues" evidence="3">
    <location>
        <begin position="656"/>
        <end position="668"/>
    </location>
</feature>
<feature type="compositionally biased region" description="Polar residues" evidence="3">
    <location>
        <begin position="588"/>
        <end position="602"/>
    </location>
</feature>
<dbReference type="OrthoDB" id="432528at2759"/>
<feature type="compositionally biased region" description="Polar residues" evidence="3">
    <location>
        <begin position="770"/>
        <end position="784"/>
    </location>
</feature>
<dbReference type="Pfam" id="PF24681">
    <property type="entry name" value="Kelch_KLHDC2_KLHL20_DRC7"/>
    <property type="match status" value="1"/>
</dbReference>
<feature type="compositionally biased region" description="Low complexity" evidence="3">
    <location>
        <begin position="399"/>
        <end position="409"/>
    </location>
</feature>
<feature type="region of interest" description="Disordered" evidence="3">
    <location>
        <begin position="357"/>
        <end position="409"/>
    </location>
</feature>
<dbReference type="Gene3D" id="2.120.10.80">
    <property type="entry name" value="Kelch-type beta propeller"/>
    <property type="match status" value="3"/>
</dbReference>
<dbReference type="AlphaFoldDB" id="A0A8I3A6D2"/>
<sequence length="942" mass="101392">MFPQVVTYSLYFLPIALAQYTPSPRWAQAVTLLENMLYVHGGLSDPFNTYTYSSAPPISDILVLDLSTSFNSSSPPWQHFSSHSSPALAWHTLSEFSPTEILLFGGQPGPNSLTVLTDLNDSSYLLSTSDKSGPSFLSEPQNWANEPMRRIRHSSSHTSGKVWLIGGEKADGSGNAFSDHYFFSPSGLEFVQLPSSSSAPPDIYGHASLALPDGRLLVLGGYCASCSDLVPMNTVWSLDTTQNPLVWEKLSISNKSLPSPRRDFAAVVLSNGRVLIHGGGDTQLQTTYSDGWILDTGQDPMVWNSVAALTQLGQRKDHSAVQASGCVLFCFGYGPSSPASASLFIYDPTTSSMVTSYAAPSPGSMSATPSYGPWPTQTGWRPNSKGGTGAPMNPTGAPSHVSGPSSSSSQHTAAIALGTTFGVLGLVVGGLVTVYYMRRVRNRDRRATGTFVPLAADPELSSSGGSVSGVAPEAAHFEGQINERVRGDVITDILAHLGITKFRSSAAQPRRDMFADEDARSFGWVGHSSTVQRQGIIILRIRHIGKTTREASGHTPIPSRTLSRTMTMMTSTYAMAFPRRTRIMTNPVLRSNGTDNSEQTALGPQDSVWPFSARSHTLSPLREVSHVSLSDAFNSLPSLQEHSQGQTTHSHADNPALPPPPNTPPTPHSPAASRTSDPHLITSVPQYSTLSGSTLSRSQSMSRPDSWWSRLTKPPLLDRRASITTSKPLDFRDPIPAPPFIMSEETKKSSPTLAHSNDALADSPAEHGRSLSSAHTGRTANTASAEHLGGTYDVVQRLASDGSSSRRAPSLGSAEITEQGMLTIDNPAPSEISMSSGLPHVDPPRSTLVPVDPMSLDIEVPFQPLESSNLNPASPRKSAIVTSRVNAYERRLSREMESQQTPIPRNTRRREEAPSRSRPTIQYGVAPRASLYVANPDLRHIS</sequence>
<feature type="compositionally biased region" description="Polar residues" evidence="3">
    <location>
        <begin position="683"/>
        <end position="703"/>
    </location>
</feature>
<dbReference type="PANTHER" id="PTHR46093">
    <property type="entry name" value="ACYL-COA-BINDING DOMAIN-CONTAINING PROTEIN 5"/>
    <property type="match status" value="1"/>
</dbReference>
<dbReference type="Proteomes" id="UP000683000">
    <property type="component" value="Unassembled WGS sequence"/>
</dbReference>
<keyword evidence="2" id="KW-0677">Repeat</keyword>
<comment type="caution">
    <text evidence="6">The sequence shown here is derived from an EMBL/GenBank/DDBJ whole genome shotgun (WGS) entry which is preliminary data.</text>
</comment>
<feature type="signal peptide" evidence="5">
    <location>
        <begin position="1"/>
        <end position="18"/>
    </location>
</feature>
<evidence type="ECO:0000313" key="7">
    <source>
        <dbReference type="Proteomes" id="UP000683000"/>
    </source>
</evidence>
<protein>
    <recommendedName>
        <fullName evidence="8">Galactose oxidase</fullName>
    </recommendedName>
</protein>
<keyword evidence="4" id="KW-1133">Transmembrane helix</keyword>
<keyword evidence="1" id="KW-0880">Kelch repeat</keyword>
<keyword evidence="4" id="KW-0472">Membrane</keyword>
<accession>A0A8I3A6D2</accession>
<gene>
    <name evidence="6" type="ORF">JVT61DRAFT_6537</name>
</gene>
<feature type="region of interest" description="Disordered" evidence="3">
    <location>
        <begin position="587"/>
        <end position="611"/>
    </location>
</feature>
<keyword evidence="7" id="KW-1185">Reference proteome</keyword>
<feature type="compositionally biased region" description="Polar residues" evidence="3">
    <location>
        <begin position="363"/>
        <end position="381"/>
    </location>
</feature>
<evidence type="ECO:0000256" key="3">
    <source>
        <dbReference type="SAM" id="MobiDB-lite"/>
    </source>
</evidence>
<dbReference type="InterPro" id="IPR015915">
    <property type="entry name" value="Kelch-typ_b-propeller"/>
</dbReference>
<name>A0A8I3A6D2_9AGAM</name>
<evidence type="ECO:0000313" key="6">
    <source>
        <dbReference type="EMBL" id="KAG6373388.1"/>
    </source>
</evidence>
<evidence type="ECO:0008006" key="8">
    <source>
        <dbReference type="Google" id="ProtNLM"/>
    </source>
</evidence>
<feature type="region of interest" description="Disordered" evidence="3">
    <location>
        <begin position="640"/>
        <end position="844"/>
    </location>
</feature>
<evidence type="ECO:0000256" key="5">
    <source>
        <dbReference type="SAM" id="SignalP"/>
    </source>
</evidence>
<feature type="transmembrane region" description="Helical" evidence="4">
    <location>
        <begin position="414"/>
        <end position="436"/>
    </location>
</feature>
<dbReference type="PANTHER" id="PTHR46093:SF18">
    <property type="entry name" value="FIBRONECTIN TYPE-III DOMAIN-CONTAINING PROTEIN"/>
    <property type="match status" value="1"/>
</dbReference>
<organism evidence="6 7">
    <name type="scientific">Boletus reticuloceps</name>
    <dbReference type="NCBI Taxonomy" id="495285"/>
    <lineage>
        <taxon>Eukaryota</taxon>
        <taxon>Fungi</taxon>
        <taxon>Dikarya</taxon>
        <taxon>Basidiomycota</taxon>
        <taxon>Agaricomycotina</taxon>
        <taxon>Agaricomycetes</taxon>
        <taxon>Agaricomycetidae</taxon>
        <taxon>Boletales</taxon>
        <taxon>Boletineae</taxon>
        <taxon>Boletaceae</taxon>
        <taxon>Boletoideae</taxon>
        <taxon>Boletus</taxon>
    </lineage>
</organism>
<keyword evidence="4" id="KW-0812">Transmembrane</keyword>
<dbReference type="EMBL" id="JAGFBS010000022">
    <property type="protein sequence ID" value="KAG6373388.1"/>
    <property type="molecule type" value="Genomic_DNA"/>
</dbReference>
<feature type="chain" id="PRO_5034248390" description="Galactose oxidase" evidence="5">
    <location>
        <begin position="19"/>
        <end position="942"/>
    </location>
</feature>
<evidence type="ECO:0000256" key="2">
    <source>
        <dbReference type="ARBA" id="ARBA00022737"/>
    </source>
</evidence>
<reference evidence="6" key="1">
    <citation type="submission" date="2021-03" db="EMBL/GenBank/DDBJ databases">
        <title>Evolutionary innovations through gain and loss of genes in the ectomycorrhizal Boletales.</title>
        <authorList>
            <person name="Wu G."/>
            <person name="Miyauchi S."/>
            <person name="Morin E."/>
            <person name="Yang Z.-L."/>
            <person name="Xu J."/>
            <person name="Martin F.M."/>
        </authorList>
    </citation>
    <scope>NUCLEOTIDE SEQUENCE</scope>
    <source>
        <strain evidence="6">BR01</strain>
    </source>
</reference>
<evidence type="ECO:0000256" key="4">
    <source>
        <dbReference type="SAM" id="Phobius"/>
    </source>
</evidence>
<dbReference type="SUPFAM" id="SSF117281">
    <property type="entry name" value="Kelch motif"/>
    <property type="match status" value="2"/>
</dbReference>
<feature type="region of interest" description="Disordered" evidence="3">
    <location>
        <begin position="891"/>
        <end position="923"/>
    </location>
</feature>
<feature type="compositionally biased region" description="Polar residues" evidence="3">
    <location>
        <begin position="640"/>
        <end position="649"/>
    </location>
</feature>
<keyword evidence="5" id="KW-0732">Signal</keyword>